<dbReference type="InterPro" id="IPR001099">
    <property type="entry name" value="Chalcone/stilbene_synt_N"/>
</dbReference>
<evidence type="ECO:0000259" key="4">
    <source>
        <dbReference type="Pfam" id="PF00195"/>
    </source>
</evidence>
<dbReference type="InterPro" id="IPR012328">
    <property type="entry name" value="Chalcone/stilbene_synt_C"/>
</dbReference>
<keyword evidence="2" id="KW-0808">Transferase</keyword>
<comment type="caution">
    <text evidence="6">The sequence shown here is derived from an EMBL/GenBank/DDBJ whole genome shotgun (WGS) entry which is preliminary data.</text>
</comment>
<evidence type="ECO:0000313" key="7">
    <source>
        <dbReference type="Proteomes" id="UP001165143"/>
    </source>
</evidence>
<evidence type="ECO:0000256" key="3">
    <source>
        <dbReference type="PIRSR" id="PIRSR000451-1"/>
    </source>
</evidence>
<protein>
    <submittedName>
        <fullName evidence="6">1,3,6,8-tetrahydroxynaphthalene synthase</fullName>
    </submittedName>
</protein>
<dbReference type="EMBL" id="BSRX01000014">
    <property type="protein sequence ID" value="GLW54781.1"/>
    <property type="molecule type" value="Genomic_DNA"/>
</dbReference>
<dbReference type="InterPro" id="IPR016039">
    <property type="entry name" value="Thiolase-like"/>
</dbReference>
<dbReference type="OrthoDB" id="9786288at2"/>
<evidence type="ECO:0000256" key="2">
    <source>
        <dbReference type="ARBA" id="ARBA00022679"/>
    </source>
</evidence>
<dbReference type="SUPFAM" id="SSF53901">
    <property type="entry name" value="Thiolase-like"/>
    <property type="match status" value="1"/>
</dbReference>
<dbReference type="PANTHER" id="PTHR11877:SF46">
    <property type="entry name" value="TYPE III POLYKETIDE SYNTHASE A"/>
    <property type="match status" value="1"/>
</dbReference>
<dbReference type="RefSeq" id="WP_033253600.1">
    <property type="nucleotide sequence ID" value="NZ_BSRX01000014.1"/>
</dbReference>
<proteinExistence type="inferred from homology"/>
<dbReference type="AlphaFoldDB" id="A0A9W6PH57"/>
<dbReference type="Gene3D" id="3.40.47.10">
    <property type="match status" value="2"/>
</dbReference>
<evidence type="ECO:0000259" key="5">
    <source>
        <dbReference type="Pfam" id="PF02797"/>
    </source>
</evidence>
<feature type="active site" description="Acyl-thioester intermediate" evidence="3">
    <location>
        <position position="141"/>
    </location>
</feature>
<evidence type="ECO:0000313" key="6">
    <source>
        <dbReference type="EMBL" id="GLW54781.1"/>
    </source>
</evidence>
<dbReference type="Proteomes" id="UP001165143">
    <property type="component" value="Unassembled WGS sequence"/>
</dbReference>
<sequence>MPSTTAHVARPALVRGPHTVDTARIREDVLARNPDHPQREAIRKALGNLPGTRRYLAPYEEVVAARDTVRRKDDTFDTVRRAALEAATAALADAGLTPADIDCVVVSSATADKVPGLGTHLLNDLGLRPGTRIRSLTQAACAGGALALVLAEEHLARHPDHTVLVLVGEFLSALYQDTDRTLEDQIYKALWGDAVAATLVAARPLGTAPALRIDHTWEHTLPHTVQRYRKHTDERGDHFASTRDSLRSVTDLAPALLDWLDRHADGPLAFGLLHPGGPAILTRLAKALGVDEDFVRHSRDVLHEEGNLGGATVFSVLDRTHRTPPRPGDRGLLFGLGPGVTAAALLVTWT</sequence>
<dbReference type="PANTHER" id="PTHR11877">
    <property type="entry name" value="HYDROXYMETHYLGLUTARYL-COA SYNTHASE"/>
    <property type="match status" value="1"/>
</dbReference>
<dbReference type="PIRSF" id="PIRSF000451">
    <property type="entry name" value="PKS_III"/>
    <property type="match status" value="1"/>
</dbReference>
<accession>A0A9W6PH57</accession>
<dbReference type="GO" id="GO:0016747">
    <property type="term" value="F:acyltransferase activity, transferring groups other than amino-acyl groups"/>
    <property type="evidence" value="ECO:0007669"/>
    <property type="project" value="InterPro"/>
</dbReference>
<dbReference type="Pfam" id="PF00195">
    <property type="entry name" value="Chal_sti_synt_N"/>
    <property type="match status" value="1"/>
</dbReference>
<gene>
    <name evidence="6" type="ORF">Kpho01_27920</name>
</gene>
<name>A0A9W6PH57_9ACTN</name>
<comment type="similarity">
    <text evidence="1">Belongs to the thiolase-like superfamily. Chalcone/stilbene synthases family.</text>
</comment>
<reference evidence="6" key="1">
    <citation type="submission" date="2023-02" db="EMBL/GenBank/DDBJ databases">
        <title>Kitasatospora phosalacinea NBRC 14362.</title>
        <authorList>
            <person name="Ichikawa N."/>
            <person name="Sato H."/>
            <person name="Tonouchi N."/>
        </authorList>
    </citation>
    <scope>NUCLEOTIDE SEQUENCE</scope>
    <source>
        <strain evidence="6">NBRC 14362</strain>
    </source>
</reference>
<organism evidence="6 7">
    <name type="scientific">Kitasatospora phosalacinea</name>
    <dbReference type="NCBI Taxonomy" id="2065"/>
    <lineage>
        <taxon>Bacteria</taxon>
        <taxon>Bacillati</taxon>
        <taxon>Actinomycetota</taxon>
        <taxon>Actinomycetes</taxon>
        <taxon>Kitasatosporales</taxon>
        <taxon>Streptomycetaceae</taxon>
        <taxon>Kitasatospora</taxon>
    </lineage>
</organism>
<evidence type="ECO:0000256" key="1">
    <source>
        <dbReference type="ARBA" id="ARBA00005531"/>
    </source>
</evidence>
<dbReference type="GO" id="GO:0030639">
    <property type="term" value="P:polyketide biosynthetic process"/>
    <property type="evidence" value="ECO:0007669"/>
    <property type="project" value="TreeGrafter"/>
</dbReference>
<feature type="domain" description="Chalcone/stilbene synthase C-terminal" evidence="5">
    <location>
        <begin position="221"/>
        <end position="347"/>
    </location>
</feature>
<dbReference type="InterPro" id="IPR011141">
    <property type="entry name" value="Polyketide_synthase_type-III"/>
</dbReference>
<dbReference type="Pfam" id="PF02797">
    <property type="entry name" value="Chal_sti_synt_C"/>
    <property type="match status" value="1"/>
</dbReference>
<feature type="domain" description="Chalcone/stilbene synthase N-terminal" evidence="4">
    <location>
        <begin position="70"/>
        <end position="204"/>
    </location>
</feature>